<feature type="compositionally biased region" description="Polar residues" evidence="1">
    <location>
        <begin position="69"/>
        <end position="79"/>
    </location>
</feature>
<feature type="compositionally biased region" description="Polar residues" evidence="1">
    <location>
        <begin position="47"/>
        <end position="57"/>
    </location>
</feature>
<gene>
    <name evidence="2" type="ORF">MCOS_LOCUS7730</name>
</gene>
<name>A0A0R3UJN0_MESCO</name>
<dbReference type="AlphaFoldDB" id="A0A0R3UJN0"/>
<reference evidence="2 3" key="2">
    <citation type="submission" date="2018-10" db="EMBL/GenBank/DDBJ databases">
        <authorList>
            <consortium name="Pathogen Informatics"/>
        </authorList>
    </citation>
    <scope>NUCLEOTIDE SEQUENCE [LARGE SCALE GENOMIC DNA]</scope>
</reference>
<evidence type="ECO:0000313" key="2">
    <source>
        <dbReference type="EMBL" id="VDD81727.1"/>
    </source>
</evidence>
<feature type="region of interest" description="Disordered" evidence="1">
    <location>
        <begin position="1"/>
        <end position="167"/>
    </location>
</feature>
<evidence type="ECO:0000256" key="1">
    <source>
        <dbReference type="SAM" id="MobiDB-lite"/>
    </source>
</evidence>
<protein>
    <submittedName>
        <fullName evidence="2 4">Uncharacterized protein</fullName>
    </submittedName>
</protein>
<sequence>MESQITGIKLNKTTSVSEGMTENGEEQREGKEEPNATSSRLVDRTRLSCTPLPSNKPCQKDAMKHTTTRKSSSAVTNAKMTPPPKRNAPSQTTKSTPRSAVTTSRPKTTHQGMTISGSVYNDDDDDGDAERAVATAKTTSPPKRTPAPRNTNGEPRTAVVTPRPKPNHPDAAACVGEGNGSFGDDLGGDVCLQVSTVFCTCGDDSGAISSVISHYLSRSGGRSAVTAAKTSSSPRRTPRFNPPSIYHDLWNFCVDSIAVYSLDVGHDAVSSNASKPLQVA</sequence>
<accession>A0A0R3UJN0</accession>
<feature type="compositionally biased region" description="Polar residues" evidence="1">
    <location>
        <begin position="1"/>
        <end position="20"/>
    </location>
</feature>
<proteinExistence type="predicted"/>
<evidence type="ECO:0000313" key="3">
    <source>
        <dbReference type="Proteomes" id="UP000267029"/>
    </source>
</evidence>
<evidence type="ECO:0000313" key="4">
    <source>
        <dbReference type="WBParaSite" id="MCOS_0000772901-mRNA-1"/>
    </source>
</evidence>
<feature type="compositionally biased region" description="Polar residues" evidence="1">
    <location>
        <begin position="88"/>
        <end position="119"/>
    </location>
</feature>
<reference evidence="4" key="1">
    <citation type="submission" date="2017-02" db="UniProtKB">
        <authorList>
            <consortium name="WormBaseParasite"/>
        </authorList>
    </citation>
    <scope>IDENTIFICATION</scope>
</reference>
<dbReference type="WBParaSite" id="MCOS_0000772901-mRNA-1">
    <property type="protein sequence ID" value="MCOS_0000772901-mRNA-1"/>
    <property type="gene ID" value="MCOS_0000772901"/>
</dbReference>
<organism evidence="4">
    <name type="scientific">Mesocestoides corti</name>
    <name type="common">Flatworm</name>
    <dbReference type="NCBI Taxonomy" id="53468"/>
    <lineage>
        <taxon>Eukaryota</taxon>
        <taxon>Metazoa</taxon>
        <taxon>Spiralia</taxon>
        <taxon>Lophotrochozoa</taxon>
        <taxon>Platyhelminthes</taxon>
        <taxon>Cestoda</taxon>
        <taxon>Eucestoda</taxon>
        <taxon>Cyclophyllidea</taxon>
        <taxon>Mesocestoididae</taxon>
        <taxon>Mesocestoides</taxon>
    </lineage>
</organism>
<keyword evidence="3" id="KW-1185">Reference proteome</keyword>
<dbReference type="Proteomes" id="UP000267029">
    <property type="component" value="Unassembled WGS sequence"/>
</dbReference>
<feature type="compositionally biased region" description="Polar residues" evidence="1">
    <location>
        <begin position="136"/>
        <end position="154"/>
    </location>
</feature>
<dbReference type="EMBL" id="UXSR01005401">
    <property type="protein sequence ID" value="VDD81727.1"/>
    <property type="molecule type" value="Genomic_DNA"/>
</dbReference>
<feature type="compositionally biased region" description="Basic and acidic residues" evidence="1">
    <location>
        <begin position="25"/>
        <end position="34"/>
    </location>
</feature>